<proteinExistence type="predicted"/>
<reference evidence="1 2" key="1">
    <citation type="submission" date="2024-09" db="EMBL/GenBank/DDBJ databases">
        <authorList>
            <person name="Sun Q."/>
            <person name="Mori K."/>
        </authorList>
    </citation>
    <scope>NUCLEOTIDE SEQUENCE [LARGE SCALE GENOMIC DNA]</scope>
    <source>
        <strain evidence="1 2">CCM 7228</strain>
    </source>
</reference>
<keyword evidence="2" id="KW-1185">Reference proteome</keyword>
<sequence length="167" mass="19349">MFDPTTFDNLKVILEGYVYDLDLDNVIVVTDRSDLVNLATMSRSFSISFKLPIENPTPTVKIQLEMIHEQLSGELLGKLEHPGCRVKIKIYEVKESSSIDEILVERLKRIWGKSYDLKLYVTQQIPENRFHHQYSLETLMLVLEVDGEILLNMVEYAMDSIKLLSQE</sequence>
<dbReference type="RefSeq" id="WP_378933038.1">
    <property type="nucleotide sequence ID" value="NZ_JBHLVO010000005.1"/>
</dbReference>
<accession>A0ABV6GDE0</accession>
<name>A0ABV6GDE0_9BACI</name>
<organism evidence="1 2">
    <name type="scientific">Metabacillus herbersteinensis</name>
    <dbReference type="NCBI Taxonomy" id="283816"/>
    <lineage>
        <taxon>Bacteria</taxon>
        <taxon>Bacillati</taxon>
        <taxon>Bacillota</taxon>
        <taxon>Bacilli</taxon>
        <taxon>Bacillales</taxon>
        <taxon>Bacillaceae</taxon>
        <taxon>Metabacillus</taxon>
    </lineage>
</organism>
<comment type="caution">
    <text evidence="1">The sequence shown here is derived from an EMBL/GenBank/DDBJ whole genome shotgun (WGS) entry which is preliminary data.</text>
</comment>
<evidence type="ECO:0000313" key="1">
    <source>
        <dbReference type="EMBL" id="MFC0271695.1"/>
    </source>
</evidence>
<dbReference type="EMBL" id="JBHLVO010000005">
    <property type="protein sequence ID" value="MFC0271695.1"/>
    <property type="molecule type" value="Genomic_DNA"/>
</dbReference>
<evidence type="ECO:0000313" key="2">
    <source>
        <dbReference type="Proteomes" id="UP001589854"/>
    </source>
</evidence>
<dbReference type="Proteomes" id="UP001589854">
    <property type="component" value="Unassembled WGS sequence"/>
</dbReference>
<gene>
    <name evidence="1" type="ORF">ACFFIX_09525</name>
</gene>
<protein>
    <submittedName>
        <fullName evidence="1">Uncharacterized protein</fullName>
    </submittedName>
</protein>